<dbReference type="PaxDb" id="29760-VIT_07s0005g05540.t01"/>
<sequence>MTAGRATFIVFSDDDLPPEGLDHRRSLMMEWSLIPLRCLMELFPFMSTEMRWT</sequence>
<dbReference type="Proteomes" id="UP000009183">
    <property type="component" value="Chromosome 7"/>
</dbReference>
<dbReference type="EMBL" id="FN596502">
    <property type="protein sequence ID" value="CCB60245.1"/>
    <property type="molecule type" value="Genomic_DNA"/>
</dbReference>
<evidence type="ECO:0000313" key="1">
    <source>
        <dbReference type="EMBL" id="CCB60245.1"/>
    </source>
</evidence>
<dbReference type="InParanoid" id="F6HZX9"/>
<keyword evidence="2" id="KW-1185">Reference proteome</keyword>
<proteinExistence type="predicted"/>
<accession>F6HZX9</accession>
<name>F6HZX9_VITVI</name>
<dbReference type="HOGENOM" id="CLU_3072620_0_0_1"/>
<protein>
    <submittedName>
        <fullName evidence="1">Uncharacterized protein</fullName>
    </submittedName>
</protein>
<evidence type="ECO:0000313" key="2">
    <source>
        <dbReference type="Proteomes" id="UP000009183"/>
    </source>
</evidence>
<dbReference type="AlphaFoldDB" id="F6HZX9"/>
<organism evidence="1 2">
    <name type="scientific">Vitis vinifera</name>
    <name type="common">Grape</name>
    <dbReference type="NCBI Taxonomy" id="29760"/>
    <lineage>
        <taxon>Eukaryota</taxon>
        <taxon>Viridiplantae</taxon>
        <taxon>Streptophyta</taxon>
        <taxon>Embryophyta</taxon>
        <taxon>Tracheophyta</taxon>
        <taxon>Spermatophyta</taxon>
        <taxon>Magnoliopsida</taxon>
        <taxon>eudicotyledons</taxon>
        <taxon>Gunneridae</taxon>
        <taxon>Pentapetalae</taxon>
        <taxon>rosids</taxon>
        <taxon>Vitales</taxon>
        <taxon>Vitaceae</taxon>
        <taxon>Viteae</taxon>
        <taxon>Vitis</taxon>
    </lineage>
</organism>
<gene>
    <name evidence="1" type="ordered locus">VIT_07s0005g05540</name>
</gene>
<reference evidence="2" key="1">
    <citation type="journal article" date="2007" name="Nature">
        <title>The grapevine genome sequence suggests ancestral hexaploidization in major angiosperm phyla.</title>
        <authorList>
            <consortium name="The French-Italian Public Consortium for Grapevine Genome Characterization."/>
            <person name="Jaillon O."/>
            <person name="Aury J.-M."/>
            <person name="Noel B."/>
            <person name="Policriti A."/>
            <person name="Clepet C."/>
            <person name="Casagrande A."/>
            <person name="Choisne N."/>
            <person name="Aubourg S."/>
            <person name="Vitulo N."/>
            <person name="Jubin C."/>
            <person name="Vezzi A."/>
            <person name="Legeai F."/>
            <person name="Hugueney P."/>
            <person name="Dasilva C."/>
            <person name="Horner D."/>
            <person name="Mica E."/>
            <person name="Jublot D."/>
            <person name="Poulain J."/>
            <person name="Bruyere C."/>
            <person name="Billault A."/>
            <person name="Segurens B."/>
            <person name="Gouyvenoux M."/>
            <person name="Ugarte E."/>
            <person name="Cattonaro F."/>
            <person name="Anthouard V."/>
            <person name="Vico V."/>
            <person name="Del Fabbro C."/>
            <person name="Alaux M."/>
            <person name="Di Gaspero G."/>
            <person name="Dumas V."/>
            <person name="Felice N."/>
            <person name="Paillard S."/>
            <person name="Juman I."/>
            <person name="Moroldo M."/>
            <person name="Scalabrin S."/>
            <person name="Canaguier A."/>
            <person name="Le Clainche I."/>
            <person name="Malacrida G."/>
            <person name="Durand E."/>
            <person name="Pesole G."/>
            <person name="Laucou V."/>
            <person name="Chatelet P."/>
            <person name="Merdinoglu D."/>
            <person name="Delledonne M."/>
            <person name="Pezzotti M."/>
            <person name="Lecharny A."/>
            <person name="Scarpelli C."/>
            <person name="Artiguenave F."/>
            <person name="Pe M.E."/>
            <person name="Valle G."/>
            <person name="Morgante M."/>
            <person name="Caboche M."/>
            <person name="Adam-Blondon A.-F."/>
            <person name="Weissenbach J."/>
            <person name="Quetier F."/>
            <person name="Wincker P."/>
        </authorList>
    </citation>
    <scope>NUCLEOTIDE SEQUENCE [LARGE SCALE GENOMIC DNA]</scope>
    <source>
        <strain evidence="2">cv. Pinot noir / PN40024</strain>
    </source>
</reference>